<sequence>MAIPAWEAEVAVTAPRRQDGEGELLAALRRGEAKAFERLLRAHNRLLFRAARGIVKDDAEAQDVVQETWLRAFLSLGSFRGDASLATWLVRIAIHQALGRQRSLGRRAAWCGSGPDLENDMPHADDPARSDGHTPEDEAWRGELRRRLEDAIDLLPPIYRCVFILRAVQGLSVEETAAALDVTLDVVRTRYLRARGMLRGRLDDLADLPLSAAHDFRGQRCEDMVSDVLASLHALGIIRHR</sequence>
<dbReference type="InterPro" id="IPR013249">
    <property type="entry name" value="RNA_pol_sigma70_r4_t2"/>
</dbReference>
<dbReference type="InterPro" id="IPR036388">
    <property type="entry name" value="WH-like_DNA-bd_sf"/>
</dbReference>
<dbReference type="NCBIfam" id="NF008888">
    <property type="entry name" value="PRK11922.1"/>
    <property type="match status" value="1"/>
</dbReference>
<feature type="region of interest" description="Disordered" evidence="5">
    <location>
        <begin position="115"/>
        <end position="138"/>
    </location>
</feature>
<comment type="caution">
    <text evidence="8">The sequence shown here is derived from an EMBL/GenBank/DDBJ whole genome shotgun (WGS) entry which is preliminary data.</text>
</comment>
<dbReference type="Pfam" id="PF08281">
    <property type="entry name" value="Sigma70_r4_2"/>
    <property type="match status" value="1"/>
</dbReference>
<evidence type="ECO:0000313" key="9">
    <source>
        <dbReference type="Proteomes" id="UP000617041"/>
    </source>
</evidence>
<protein>
    <submittedName>
        <fullName evidence="8">RNA polymerase sigma factor</fullName>
    </submittedName>
</protein>
<dbReference type="NCBIfam" id="TIGR02937">
    <property type="entry name" value="sigma70-ECF"/>
    <property type="match status" value="1"/>
</dbReference>
<keyword evidence="4" id="KW-0804">Transcription</keyword>
<dbReference type="SUPFAM" id="SSF88946">
    <property type="entry name" value="Sigma2 domain of RNA polymerase sigma factors"/>
    <property type="match status" value="1"/>
</dbReference>
<evidence type="ECO:0000256" key="1">
    <source>
        <dbReference type="ARBA" id="ARBA00010641"/>
    </source>
</evidence>
<evidence type="ECO:0000313" key="8">
    <source>
        <dbReference type="EMBL" id="MBK0394702.1"/>
    </source>
</evidence>
<dbReference type="GO" id="GO:0003677">
    <property type="term" value="F:DNA binding"/>
    <property type="evidence" value="ECO:0007669"/>
    <property type="project" value="InterPro"/>
</dbReference>
<proteinExistence type="inferred from homology"/>
<evidence type="ECO:0000256" key="3">
    <source>
        <dbReference type="ARBA" id="ARBA00023082"/>
    </source>
</evidence>
<dbReference type="InterPro" id="IPR013324">
    <property type="entry name" value="RNA_pol_sigma_r3/r4-like"/>
</dbReference>
<dbReference type="InterPro" id="IPR013325">
    <property type="entry name" value="RNA_pol_sigma_r2"/>
</dbReference>
<feature type="compositionally biased region" description="Basic and acidic residues" evidence="5">
    <location>
        <begin position="120"/>
        <end position="138"/>
    </location>
</feature>
<evidence type="ECO:0000259" key="6">
    <source>
        <dbReference type="Pfam" id="PF04542"/>
    </source>
</evidence>
<dbReference type="RefSeq" id="WP_200789791.1">
    <property type="nucleotide sequence ID" value="NZ_JAEDAO010000001.1"/>
</dbReference>
<evidence type="ECO:0000259" key="7">
    <source>
        <dbReference type="Pfam" id="PF08281"/>
    </source>
</evidence>
<dbReference type="Gene3D" id="1.10.10.10">
    <property type="entry name" value="Winged helix-like DNA-binding domain superfamily/Winged helix DNA-binding domain"/>
    <property type="match status" value="1"/>
</dbReference>
<gene>
    <name evidence="8" type="ORF">I8E28_19010</name>
</gene>
<dbReference type="SUPFAM" id="SSF88659">
    <property type="entry name" value="Sigma3 and sigma4 domains of RNA polymerase sigma factors"/>
    <property type="match status" value="1"/>
</dbReference>
<dbReference type="AlphaFoldDB" id="A0A934UTN2"/>
<dbReference type="GO" id="GO:0006352">
    <property type="term" value="P:DNA-templated transcription initiation"/>
    <property type="evidence" value="ECO:0007669"/>
    <property type="project" value="InterPro"/>
</dbReference>
<keyword evidence="2" id="KW-0805">Transcription regulation</keyword>
<dbReference type="InterPro" id="IPR039425">
    <property type="entry name" value="RNA_pol_sigma-70-like"/>
</dbReference>
<feature type="domain" description="RNA polymerase sigma-70 region 2" evidence="6">
    <location>
        <begin position="39"/>
        <end position="106"/>
    </location>
</feature>
<name>A0A934UTN2_9BURK</name>
<organism evidence="8 9">
    <name type="scientific">Ramlibacter algicola</name>
    <dbReference type="NCBI Taxonomy" id="2795217"/>
    <lineage>
        <taxon>Bacteria</taxon>
        <taxon>Pseudomonadati</taxon>
        <taxon>Pseudomonadota</taxon>
        <taxon>Betaproteobacteria</taxon>
        <taxon>Burkholderiales</taxon>
        <taxon>Comamonadaceae</taxon>
        <taxon>Ramlibacter</taxon>
    </lineage>
</organism>
<dbReference type="PANTHER" id="PTHR43133:SF51">
    <property type="entry name" value="RNA POLYMERASE SIGMA FACTOR"/>
    <property type="match status" value="1"/>
</dbReference>
<dbReference type="CDD" id="cd06171">
    <property type="entry name" value="Sigma70_r4"/>
    <property type="match status" value="1"/>
</dbReference>
<dbReference type="InterPro" id="IPR007627">
    <property type="entry name" value="RNA_pol_sigma70_r2"/>
</dbReference>
<dbReference type="InterPro" id="IPR014284">
    <property type="entry name" value="RNA_pol_sigma-70_dom"/>
</dbReference>
<reference evidence="8" key="1">
    <citation type="submission" date="2020-12" db="EMBL/GenBank/DDBJ databases">
        <title>Ramlibacter sp. nov., isolated from a freshwater alga, Cryptomonas.</title>
        <authorList>
            <person name="Kim H.M."/>
            <person name="Jeon C.O."/>
        </authorList>
    </citation>
    <scope>NUCLEOTIDE SEQUENCE</scope>
    <source>
        <strain evidence="8">CrO1</strain>
    </source>
</reference>
<evidence type="ECO:0000256" key="5">
    <source>
        <dbReference type="SAM" id="MobiDB-lite"/>
    </source>
</evidence>
<dbReference type="Proteomes" id="UP000617041">
    <property type="component" value="Unassembled WGS sequence"/>
</dbReference>
<comment type="similarity">
    <text evidence="1">Belongs to the sigma-70 factor family. ECF subfamily.</text>
</comment>
<dbReference type="Pfam" id="PF04542">
    <property type="entry name" value="Sigma70_r2"/>
    <property type="match status" value="1"/>
</dbReference>
<keyword evidence="3" id="KW-0731">Sigma factor</keyword>
<evidence type="ECO:0000256" key="4">
    <source>
        <dbReference type="ARBA" id="ARBA00023163"/>
    </source>
</evidence>
<accession>A0A934UTN2</accession>
<dbReference type="GO" id="GO:0016987">
    <property type="term" value="F:sigma factor activity"/>
    <property type="evidence" value="ECO:0007669"/>
    <property type="project" value="UniProtKB-KW"/>
</dbReference>
<keyword evidence="9" id="KW-1185">Reference proteome</keyword>
<dbReference type="PANTHER" id="PTHR43133">
    <property type="entry name" value="RNA POLYMERASE ECF-TYPE SIGMA FACTO"/>
    <property type="match status" value="1"/>
</dbReference>
<feature type="domain" description="RNA polymerase sigma factor 70 region 4 type 2" evidence="7">
    <location>
        <begin position="146"/>
        <end position="196"/>
    </location>
</feature>
<dbReference type="Gene3D" id="1.10.1740.10">
    <property type="match status" value="1"/>
</dbReference>
<evidence type="ECO:0000256" key="2">
    <source>
        <dbReference type="ARBA" id="ARBA00023015"/>
    </source>
</evidence>
<dbReference type="EMBL" id="JAEDAO010000001">
    <property type="protein sequence ID" value="MBK0394702.1"/>
    <property type="molecule type" value="Genomic_DNA"/>
</dbReference>